<dbReference type="AlphaFoldDB" id="A0A1L9X467"/>
<reference evidence="2" key="1">
    <citation type="journal article" date="2017" name="Genome Biol.">
        <title>Comparative genomics reveals high biological diversity and specific adaptations in the industrially and medically important fungal genus Aspergillus.</title>
        <authorList>
            <person name="de Vries R.P."/>
            <person name="Riley R."/>
            <person name="Wiebenga A."/>
            <person name="Aguilar-Osorio G."/>
            <person name="Amillis S."/>
            <person name="Uchima C.A."/>
            <person name="Anderluh G."/>
            <person name="Asadollahi M."/>
            <person name="Askin M."/>
            <person name="Barry K."/>
            <person name="Battaglia E."/>
            <person name="Bayram O."/>
            <person name="Benocci T."/>
            <person name="Braus-Stromeyer S.A."/>
            <person name="Caldana C."/>
            <person name="Canovas D."/>
            <person name="Cerqueira G.C."/>
            <person name="Chen F."/>
            <person name="Chen W."/>
            <person name="Choi C."/>
            <person name="Clum A."/>
            <person name="Dos Santos R.A."/>
            <person name="Damasio A.R."/>
            <person name="Diallinas G."/>
            <person name="Emri T."/>
            <person name="Fekete E."/>
            <person name="Flipphi M."/>
            <person name="Freyberg S."/>
            <person name="Gallo A."/>
            <person name="Gournas C."/>
            <person name="Habgood R."/>
            <person name="Hainaut M."/>
            <person name="Harispe M.L."/>
            <person name="Henrissat B."/>
            <person name="Hilden K.S."/>
            <person name="Hope R."/>
            <person name="Hossain A."/>
            <person name="Karabika E."/>
            <person name="Karaffa L."/>
            <person name="Karanyi Z."/>
            <person name="Krasevec N."/>
            <person name="Kuo A."/>
            <person name="Kusch H."/>
            <person name="LaButti K."/>
            <person name="Lagendijk E.L."/>
            <person name="Lapidus A."/>
            <person name="Levasseur A."/>
            <person name="Lindquist E."/>
            <person name="Lipzen A."/>
            <person name="Logrieco A.F."/>
            <person name="MacCabe A."/>
            <person name="Maekelae M.R."/>
            <person name="Malavazi I."/>
            <person name="Melin P."/>
            <person name="Meyer V."/>
            <person name="Mielnichuk N."/>
            <person name="Miskei M."/>
            <person name="Molnar A.P."/>
            <person name="Mule G."/>
            <person name="Ngan C.Y."/>
            <person name="Orejas M."/>
            <person name="Orosz E."/>
            <person name="Ouedraogo J.P."/>
            <person name="Overkamp K.M."/>
            <person name="Park H.-S."/>
            <person name="Perrone G."/>
            <person name="Piumi F."/>
            <person name="Punt P.J."/>
            <person name="Ram A.F."/>
            <person name="Ramon A."/>
            <person name="Rauscher S."/>
            <person name="Record E."/>
            <person name="Riano-Pachon D.M."/>
            <person name="Robert V."/>
            <person name="Roehrig J."/>
            <person name="Ruller R."/>
            <person name="Salamov A."/>
            <person name="Salih N.S."/>
            <person name="Samson R.A."/>
            <person name="Sandor E."/>
            <person name="Sanguinetti M."/>
            <person name="Schuetze T."/>
            <person name="Sepcic K."/>
            <person name="Shelest E."/>
            <person name="Sherlock G."/>
            <person name="Sophianopoulou V."/>
            <person name="Squina F.M."/>
            <person name="Sun H."/>
            <person name="Susca A."/>
            <person name="Todd R.B."/>
            <person name="Tsang A."/>
            <person name="Unkles S.E."/>
            <person name="van de Wiele N."/>
            <person name="van Rossen-Uffink D."/>
            <person name="Oliveira J.V."/>
            <person name="Vesth T.C."/>
            <person name="Visser J."/>
            <person name="Yu J.-H."/>
            <person name="Zhou M."/>
            <person name="Andersen M.R."/>
            <person name="Archer D.B."/>
            <person name="Baker S.E."/>
            <person name="Benoit I."/>
            <person name="Brakhage A.A."/>
            <person name="Braus G.H."/>
            <person name="Fischer R."/>
            <person name="Frisvad J.C."/>
            <person name="Goldman G.H."/>
            <person name="Houbraken J."/>
            <person name="Oakley B."/>
            <person name="Pocsi I."/>
            <person name="Scazzocchio C."/>
            <person name="Seiboth B."/>
            <person name="vanKuyk P.A."/>
            <person name="Wortman J."/>
            <person name="Dyer P.S."/>
            <person name="Grigoriev I.V."/>
        </authorList>
    </citation>
    <scope>NUCLEOTIDE SEQUENCE [LARGE SCALE GENOMIC DNA]</scope>
    <source>
        <strain evidence="2">ATCC 16872 / CBS 172.66 / WB 5094</strain>
    </source>
</reference>
<dbReference type="EMBL" id="KV878972">
    <property type="protein sequence ID" value="OJK03114.1"/>
    <property type="molecule type" value="Genomic_DNA"/>
</dbReference>
<dbReference type="VEuPathDB" id="FungiDB:ASPACDRAFT_40434"/>
<proteinExistence type="predicted"/>
<dbReference type="GeneID" id="30974565"/>
<organism evidence="1 2">
    <name type="scientific">Aspergillus aculeatus (strain ATCC 16872 / CBS 172.66 / WB 5094)</name>
    <dbReference type="NCBI Taxonomy" id="690307"/>
    <lineage>
        <taxon>Eukaryota</taxon>
        <taxon>Fungi</taxon>
        <taxon>Dikarya</taxon>
        <taxon>Ascomycota</taxon>
        <taxon>Pezizomycotina</taxon>
        <taxon>Eurotiomycetes</taxon>
        <taxon>Eurotiomycetidae</taxon>
        <taxon>Eurotiales</taxon>
        <taxon>Aspergillaceae</taxon>
        <taxon>Aspergillus</taxon>
        <taxon>Aspergillus subgen. Circumdati</taxon>
    </lineage>
</organism>
<sequence length="200" mass="21947">MDVQQPSDAPESLSYATMKEELLSVDPYQRLGVSVGRRMMATGATAFGVGLCLGFSKGNTTSAYRFRAENAHRQPLTSMAWWQYHKTRRYVATVAGMREGFRMGSRLGGSAMVFTVFEDIVDNARHGQRDFLSTVVAGLSFSGIYSLLARHDVFTAARTAKLGLKLGLTYGLLQDGLAYLKGNPPAYVKFIMGKPQSKAE</sequence>
<dbReference type="Proteomes" id="UP000184546">
    <property type="component" value="Unassembled WGS sequence"/>
</dbReference>
<evidence type="ECO:0000313" key="2">
    <source>
        <dbReference type="Proteomes" id="UP000184546"/>
    </source>
</evidence>
<name>A0A1L9X467_ASPA1</name>
<accession>A0A1L9X467</accession>
<dbReference type="STRING" id="690307.A0A1L9X467"/>
<dbReference type="OMA" id="DYARHDE"/>
<dbReference type="OrthoDB" id="5584028at2759"/>
<keyword evidence="2" id="KW-1185">Reference proteome</keyword>
<gene>
    <name evidence="1" type="ORF">ASPACDRAFT_40434</name>
</gene>
<dbReference type="PANTHER" id="PTHR37852:SF1">
    <property type="entry name" value="HIG1 DOMAIN-CONTAINING PROTEIN"/>
    <property type="match status" value="1"/>
</dbReference>
<protein>
    <recommendedName>
        <fullName evidence="3">Mitochondrial import inner membrane translocase subunit TIM22</fullName>
    </recommendedName>
</protein>
<evidence type="ECO:0000313" key="1">
    <source>
        <dbReference type="EMBL" id="OJK03114.1"/>
    </source>
</evidence>
<dbReference type="RefSeq" id="XP_020059453.1">
    <property type="nucleotide sequence ID" value="XM_020200751.1"/>
</dbReference>
<evidence type="ECO:0008006" key="3">
    <source>
        <dbReference type="Google" id="ProtNLM"/>
    </source>
</evidence>
<dbReference type="PANTHER" id="PTHR37852">
    <property type="entry name" value="YALI0B21208P"/>
    <property type="match status" value="1"/>
</dbReference>